<reference evidence="3 4" key="1">
    <citation type="submission" date="2020-03" db="EMBL/GenBank/DDBJ databases">
        <title>Whole genome shotgun sequence of Phytohabitans flavus NBRC 107702.</title>
        <authorList>
            <person name="Komaki H."/>
            <person name="Tamura T."/>
        </authorList>
    </citation>
    <scope>NUCLEOTIDE SEQUENCE [LARGE SCALE GENOMIC DNA]</scope>
    <source>
        <strain evidence="3 4">NBRC 107702</strain>
    </source>
</reference>
<feature type="chain" id="PRO_5038940773" description="Ricin B lectin domain-containing protein" evidence="2">
    <location>
        <begin position="24"/>
        <end position="211"/>
    </location>
</feature>
<dbReference type="KEGG" id="pfla:Pflav_013910"/>
<evidence type="ECO:0000313" key="3">
    <source>
        <dbReference type="EMBL" id="BCB74981.1"/>
    </source>
</evidence>
<dbReference type="AlphaFoldDB" id="A0A6F8XMH0"/>
<dbReference type="RefSeq" id="WP_173034538.1">
    <property type="nucleotide sequence ID" value="NZ_AP022870.1"/>
</dbReference>
<evidence type="ECO:0008006" key="5">
    <source>
        <dbReference type="Google" id="ProtNLM"/>
    </source>
</evidence>
<keyword evidence="2" id="KW-0732">Signal</keyword>
<dbReference type="EMBL" id="AP022870">
    <property type="protein sequence ID" value="BCB74981.1"/>
    <property type="molecule type" value="Genomic_DNA"/>
</dbReference>
<evidence type="ECO:0000313" key="4">
    <source>
        <dbReference type="Proteomes" id="UP000502508"/>
    </source>
</evidence>
<keyword evidence="4" id="KW-1185">Reference proteome</keyword>
<accession>A0A6F8XMH0</accession>
<gene>
    <name evidence="3" type="ORF">Pflav_013910</name>
</gene>
<protein>
    <recommendedName>
        <fullName evidence="5">Ricin B lectin domain-containing protein</fullName>
    </recommendedName>
</protein>
<sequence>MNKLRIPATALLTAAVASLGACSGGDDGGQAAAPTPTPGSLATSSPPASSPPANGAGGGEGAILRGERQVAIAPAGTPDSLLTLDGTDRLVLAKGSTDRGLFILTPAGGRFQIKTANVGANGATSCLRVKENGVNPLTIVAAACNTADQEQLFTVEASMGKPAGGLPTYTIGGSGGVYLVDSAEGLIAQEIGDADGSNTFSFVDRGPSTPA</sequence>
<dbReference type="Proteomes" id="UP000502508">
    <property type="component" value="Chromosome"/>
</dbReference>
<dbReference type="PROSITE" id="PS51257">
    <property type="entry name" value="PROKAR_LIPOPROTEIN"/>
    <property type="match status" value="1"/>
</dbReference>
<feature type="signal peptide" evidence="2">
    <location>
        <begin position="1"/>
        <end position="23"/>
    </location>
</feature>
<reference evidence="3 4" key="2">
    <citation type="submission" date="2020-03" db="EMBL/GenBank/DDBJ databases">
        <authorList>
            <person name="Ichikawa N."/>
            <person name="Kimura A."/>
            <person name="Kitahashi Y."/>
            <person name="Uohara A."/>
        </authorList>
    </citation>
    <scope>NUCLEOTIDE SEQUENCE [LARGE SCALE GENOMIC DNA]</scope>
    <source>
        <strain evidence="3 4">NBRC 107702</strain>
    </source>
</reference>
<feature type="compositionally biased region" description="Low complexity" evidence="1">
    <location>
        <begin position="31"/>
        <end position="54"/>
    </location>
</feature>
<feature type="region of interest" description="Disordered" evidence="1">
    <location>
        <begin position="24"/>
        <end position="61"/>
    </location>
</feature>
<organism evidence="3 4">
    <name type="scientific">Phytohabitans flavus</name>
    <dbReference type="NCBI Taxonomy" id="1076124"/>
    <lineage>
        <taxon>Bacteria</taxon>
        <taxon>Bacillati</taxon>
        <taxon>Actinomycetota</taxon>
        <taxon>Actinomycetes</taxon>
        <taxon>Micromonosporales</taxon>
        <taxon>Micromonosporaceae</taxon>
    </lineage>
</organism>
<name>A0A6F8XMH0_9ACTN</name>
<proteinExistence type="predicted"/>
<evidence type="ECO:0000256" key="1">
    <source>
        <dbReference type="SAM" id="MobiDB-lite"/>
    </source>
</evidence>
<evidence type="ECO:0000256" key="2">
    <source>
        <dbReference type="SAM" id="SignalP"/>
    </source>
</evidence>